<dbReference type="AlphaFoldDB" id="A0A645HAW7"/>
<comment type="caution">
    <text evidence="2">The sequence shown here is derived from an EMBL/GenBank/DDBJ whole genome shotgun (WGS) entry which is preliminary data.</text>
</comment>
<protein>
    <submittedName>
        <fullName evidence="2">Uncharacterized protein</fullName>
    </submittedName>
</protein>
<accession>A0A645HAW7</accession>
<name>A0A645HAW7_9ZZZZ</name>
<evidence type="ECO:0000256" key="1">
    <source>
        <dbReference type="SAM" id="MobiDB-lite"/>
    </source>
</evidence>
<feature type="region of interest" description="Disordered" evidence="1">
    <location>
        <begin position="1"/>
        <end position="30"/>
    </location>
</feature>
<reference evidence="2" key="1">
    <citation type="submission" date="2019-08" db="EMBL/GenBank/DDBJ databases">
        <authorList>
            <person name="Kucharzyk K."/>
            <person name="Murdoch R.W."/>
            <person name="Higgins S."/>
            <person name="Loffler F."/>
        </authorList>
    </citation>
    <scope>NUCLEOTIDE SEQUENCE</scope>
</reference>
<sequence>MLGEFLHHQHRGVGERPQVPRRQSLARPDGVHLVLARSPARDRVRLRHQQGSGGVRPVLQTHRRDRARGQGGVVGEVAGSGAEPGETVPRRQVPARGRGHGPHPADAEQVGRRPGEDQLFGGDVSRHRGPR</sequence>
<feature type="compositionally biased region" description="Low complexity" evidence="1">
    <location>
        <begin position="75"/>
        <end position="86"/>
    </location>
</feature>
<feature type="compositionally biased region" description="Basic and acidic residues" evidence="1">
    <location>
        <begin position="103"/>
        <end position="116"/>
    </location>
</feature>
<organism evidence="2">
    <name type="scientific">bioreactor metagenome</name>
    <dbReference type="NCBI Taxonomy" id="1076179"/>
    <lineage>
        <taxon>unclassified sequences</taxon>
        <taxon>metagenomes</taxon>
        <taxon>ecological metagenomes</taxon>
    </lineage>
</organism>
<proteinExistence type="predicted"/>
<feature type="region of interest" description="Disordered" evidence="1">
    <location>
        <begin position="46"/>
        <end position="131"/>
    </location>
</feature>
<dbReference type="EMBL" id="VSSQ01088743">
    <property type="protein sequence ID" value="MPN35269.1"/>
    <property type="molecule type" value="Genomic_DNA"/>
</dbReference>
<evidence type="ECO:0000313" key="2">
    <source>
        <dbReference type="EMBL" id="MPN35269.1"/>
    </source>
</evidence>
<gene>
    <name evidence="2" type="ORF">SDC9_182766</name>
</gene>